<evidence type="ECO:0000313" key="2">
    <source>
        <dbReference type="EMBL" id="QIS09563.1"/>
    </source>
</evidence>
<proteinExistence type="predicted"/>
<dbReference type="KEGG" id="nah:F5544_08305"/>
<accession>A0A6G9Y939</accession>
<sequence length="235" mass="24336">MPIARRSLLALGAAGASTLLLDACGSDKKKSHDKTTPAPAPPPAHGGAMPNTVMIIRHGEKPTGSGAPYGVTEAGEKDGKSLTVVGWNRAGGLAALFDPRAADGSPAELRPHLFRPATIFGSSPNGDGSKRPLETITPLAAALGLTPNQQYTKGQEAELVAGLAGAAGPVLISWQHEKIGAILAQLGPADPTPPANWPDNRFDMVFVLTRNSPGDRWTFTQVPQLLLAGDLPTPI</sequence>
<dbReference type="EMBL" id="CP046172">
    <property type="protein sequence ID" value="QIS09563.1"/>
    <property type="molecule type" value="Genomic_DNA"/>
</dbReference>
<dbReference type="RefSeq" id="WP_167472650.1">
    <property type="nucleotide sequence ID" value="NZ_CP046172.1"/>
</dbReference>
<feature type="compositionally biased region" description="Basic and acidic residues" evidence="1">
    <location>
        <begin position="26"/>
        <end position="35"/>
    </location>
</feature>
<organism evidence="2 3">
    <name type="scientific">Nocardia arthritidis</name>
    <dbReference type="NCBI Taxonomy" id="228602"/>
    <lineage>
        <taxon>Bacteria</taxon>
        <taxon>Bacillati</taxon>
        <taxon>Actinomycetota</taxon>
        <taxon>Actinomycetes</taxon>
        <taxon>Mycobacteriales</taxon>
        <taxon>Nocardiaceae</taxon>
        <taxon>Nocardia</taxon>
    </lineage>
</organism>
<evidence type="ECO:0008006" key="4">
    <source>
        <dbReference type="Google" id="ProtNLM"/>
    </source>
</evidence>
<feature type="region of interest" description="Disordered" evidence="1">
    <location>
        <begin position="26"/>
        <end position="50"/>
    </location>
</feature>
<gene>
    <name evidence="2" type="ORF">F5544_08305</name>
</gene>
<dbReference type="AlphaFoldDB" id="A0A6G9Y939"/>
<name>A0A6G9Y939_9NOCA</name>
<protein>
    <recommendedName>
        <fullName evidence="4">Histidine phosphatase family protein</fullName>
    </recommendedName>
</protein>
<reference evidence="2 3" key="1">
    <citation type="journal article" date="2019" name="ACS Chem. Biol.">
        <title>Identification and Mobilization of a Cryptic Antibiotic Biosynthesis Gene Locus from a Human-Pathogenic Nocardia Isolate.</title>
        <authorList>
            <person name="Herisse M."/>
            <person name="Ishida K."/>
            <person name="Porter J.L."/>
            <person name="Howden B."/>
            <person name="Hertweck C."/>
            <person name="Stinear T.P."/>
            <person name="Pidot S.J."/>
        </authorList>
    </citation>
    <scope>NUCLEOTIDE SEQUENCE [LARGE SCALE GENOMIC DNA]</scope>
    <source>
        <strain evidence="2 3">AUSMDU00012717</strain>
    </source>
</reference>
<evidence type="ECO:0000313" key="3">
    <source>
        <dbReference type="Proteomes" id="UP000503540"/>
    </source>
</evidence>
<keyword evidence="3" id="KW-1185">Reference proteome</keyword>
<dbReference type="Proteomes" id="UP000503540">
    <property type="component" value="Chromosome"/>
</dbReference>
<evidence type="ECO:0000256" key="1">
    <source>
        <dbReference type="SAM" id="MobiDB-lite"/>
    </source>
</evidence>